<dbReference type="AlphaFoldDB" id="X1MDT0"/>
<evidence type="ECO:0000313" key="1">
    <source>
        <dbReference type="EMBL" id="GAI29812.1"/>
    </source>
</evidence>
<organism evidence="1">
    <name type="scientific">marine sediment metagenome</name>
    <dbReference type="NCBI Taxonomy" id="412755"/>
    <lineage>
        <taxon>unclassified sequences</taxon>
        <taxon>metagenomes</taxon>
        <taxon>ecological metagenomes</taxon>
    </lineage>
</organism>
<name>X1MDT0_9ZZZZ</name>
<sequence length="65" mass="7529">MFPQKAKGWSETEAAQYIEEEIKVFVRTSPRNQIPTMDNQTIYDEPLVQVADSADPLFAEYKTYV</sequence>
<dbReference type="EMBL" id="BARV01016680">
    <property type="protein sequence ID" value="GAI29812.1"/>
    <property type="molecule type" value="Genomic_DNA"/>
</dbReference>
<protein>
    <submittedName>
        <fullName evidence="1">Uncharacterized protein</fullName>
    </submittedName>
</protein>
<gene>
    <name evidence="1" type="ORF">S06H3_28568</name>
</gene>
<feature type="non-terminal residue" evidence="1">
    <location>
        <position position="65"/>
    </location>
</feature>
<proteinExistence type="predicted"/>
<accession>X1MDT0</accession>
<comment type="caution">
    <text evidence="1">The sequence shown here is derived from an EMBL/GenBank/DDBJ whole genome shotgun (WGS) entry which is preliminary data.</text>
</comment>
<reference evidence="1" key="1">
    <citation type="journal article" date="2014" name="Front. Microbiol.">
        <title>High frequency of phylogenetically diverse reductive dehalogenase-homologous genes in deep subseafloor sedimentary metagenomes.</title>
        <authorList>
            <person name="Kawai M."/>
            <person name="Futagami T."/>
            <person name="Toyoda A."/>
            <person name="Takaki Y."/>
            <person name="Nishi S."/>
            <person name="Hori S."/>
            <person name="Arai W."/>
            <person name="Tsubouchi T."/>
            <person name="Morono Y."/>
            <person name="Uchiyama I."/>
            <person name="Ito T."/>
            <person name="Fujiyama A."/>
            <person name="Inagaki F."/>
            <person name="Takami H."/>
        </authorList>
    </citation>
    <scope>NUCLEOTIDE SEQUENCE</scope>
    <source>
        <strain evidence="1">Expedition CK06-06</strain>
    </source>
</reference>